<evidence type="ECO:0000256" key="8">
    <source>
        <dbReference type="SAM" id="Phobius"/>
    </source>
</evidence>
<feature type="transmembrane region" description="Helical" evidence="8">
    <location>
        <begin position="168"/>
        <end position="194"/>
    </location>
</feature>
<evidence type="ECO:0000256" key="7">
    <source>
        <dbReference type="RuleBase" id="RU000477"/>
    </source>
</evidence>
<keyword evidence="6 8" id="KW-0472">Membrane</keyword>
<dbReference type="Proteomes" id="UP000273154">
    <property type="component" value="Chromosome"/>
</dbReference>
<dbReference type="AlphaFoldDB" id="A0A3G9K6Y6"/>
<dbReference type="GO" id="GO:0015254">
    <property type="term" value="F:glycerol channel activity"/>
    <property type="evidence" value="ECO:0007669"/>
    <property type="project" value="TreeGrafter"/>
</dbReference>
<dbReference type="GeneID" id="88848630"/>
<dbReference type="PANTHER" id="PTHR43829">
    <property type="entry name" value="AQUAPORIN OR AQUAGLYCEROPORIN RELATED"/>
    <property type="match status" value="1"/>
</dbReference>
<dbReference type="InterPro" id="IPR000425">
    <property type="entry name" value="MIP"/>
</dbReference>
<feature type="transmembrane region" description="Helical" evidence="8">
    <location>
        <begin position="87"/>
        <end position="108"/>
    </location>
</feature>
<feature type="transmembrane region" description="Helical" evidence="8">
    <location>
        <begin position="223"/>
        <end position="245"/>
    </location>
</feature>
<dbReference type="NCBIfam" id="NF043012">
    <property type="entry name" value="LacAcidTportLarD"/>
    <property type="match status" value="1"/>
</dbReference>
<dbReference type="PANTHER" id="PTHR43829:SF9">
    <property type="entry name" value="AQUAPORIN-9"/>
    <property type="match status" value="1"/>
</dbReference>
<proteinExistence type="inferred from homology"/>
<comment type="similarity">
    <text evidence="2 7">Belongs to the MIP/aquaporin (TC 1.A.8) family.</text>
</comment>
<evidence type="ECO:0000256" key="4">
    <source>
        <dbReference type="ARBA" id="ARBA00022692"/>
    </source>
</evidence>
<feature type="transmembrane region" description="Helical" evidence="8">
    <location>
        <begin position="143"/>
        <end position="162"/>
    </location>
</feature>
<accession>A0A3G9K6Y6</accession>
<dbReference type="RefSeq" id="WP_232619881.1">
    <property type="nucleotide sequence ID" value="NZ_AP019367.1"/>
</dbReference>
<dbReference type="InterPro" id="IPR050363">
    <property type="entry name" value="MIP/Aquaporin"/>
</dbReference>
<protein>
    <submittedName>
        <fullName evidence="9">Glycerol uptake facilitator protein</fullName>
    </submittedName>
</protein>
<gene>
    <name evidence="9" type="primary">glpF</name>
    <name evidence="9" type="ORF">Pcatena_04910</name>
</gene>
<dbReference type="SUPFAM" id="SSF81338">
    <property type="entry name" value="Aquaporin-like"/>
    <property type="match status" value="1"/>
</dbReference>
<dbReference type="InterPro" id="IPR053481">
    <property type="entry name" value="MIP/AQP_LacticAcid_Trans"/>
</dbReference>
<keyword evidence="10" id="KW-1185">Reference proteome</keyword>
<evidence type="ECO:0000256" key="5">
    <source>
        <dbReference type="ARBA" id="ARBA00022989"/>
    </source>
</evidence>
<organism evidence="9 10">
    <name type="scientific">Parolsenella catena</name>
    <dbReference type="NCBI Taxonomy" id="2003188"/>
    <lineage>
        <taxon>Bacteria</taxon>
        <taxon>Bacillati</taxon>
        <taxon>Actinomycetota</taxon>
        <taxon>Coriobacteriia</taxon>
        <taxon>Coriobacteriales</taxon>
        <taxon>Atopobiaceae</taxon>
        <taxon>Parolsenella</taxon>
    </lineage>
</organism>
<feature type="transmembrane region" description="Helical" evidence="8">
    <location>
        <begin position="6"/>
        <end position="29"/>
    </location>
</feature>
<evidence type="ECO:0000256" key="6">
    <source>
        <dbReference type="ARBA" id="ARBA00023136"/>
    </source>
</evidence>
<sequence length="248" mass="26361">MISNDLLFHMLCEFGSTALMIVFGVGVHCDTVLKGTKYQGSGHMFAITTWSFGISVCLFVFGGAVCMNPAMVLAQCIVGLVPWASCIPYMVADMLGGFAGACIAWLMYADEFKASEGVVDPVAQRNIFSTNPTSEGTNYARNFFCEAICTFVFISAILAAASRAGENVLMLAICVGLIVWAVGMGMGGITGFAMNQARDLGPRMAYQVLPIAHKADNNWKYGLLVPGIAPFVGAAVAALFVHGFLGMF</sequence>
<dbReference type="EMBL" id="AP019367">
    <property type="protein sequence ID" value="BBH49904.1"/>
    <property type="molecule type" value="Genomic_DNA"/>
</dbReference>
<reference evidence="10" key="1">
    <citation type="submission" date="2018-11" db="EMBL/GenBank/DDBJ databases">
        <title>Comparative genomics of Parolsenella catena and Libanicoccus massiliensis: Reclassification of Libanicoccus massiliensis as Parolsenella massiliensis comb. nov.</title>
        <authorList>
            <person name="Sakamoto M."/>
            <person name="Ikeyama N."/>
            <person name="Murakami T."/>
            <person name="Mori H."/>
            <person name="Yuki M."/>
            <person name="Ohkuma M."/>
        </authorList>
    </citation>
    <scope>NUCLEOTIDE SEQUENCE [LARGE SCALE GENOMIC DNA]</scope>
    <source>
        <strain evidence="10">JCM 31932</strain>
    </source>
</reference>
<evidence type="ECO:0000313" key="10">
    <source>
        <dbReference type="Proteomes" id="UP000273154"/>
    </source>
</evidence>
<evidence type="ECO:0000256" key="3">
    <source>
        <dbReference type="ARBA" id="ARBA00022448"/>
    </source>
</evidence>
<dbReference type="GO" id="GO:0005886">
    <property type="term" value="C:plasma membrane"/>
    <property type="evidence" value="ECO:0007669"/>
    <property type="project" value="TreeGrafter"/>
</dbReference>
<dbReference type="Pfam" id="PF00230">
    <property type="entry name" value="MIP"/>
    <property type="match status" value="1"/>
</dbReference>
<keyword evidence="3 7" id="KW-0813">Transport</keyword>
<dbReference type="Gene3D" id="1.20.1080.10">
    <property type="entry name" value="Glycerol uptake facilitator protein"/>
    <property type="match status" value="1"/>
</dbReference>
<evidence type="ECO:0000256" key="1">
    <source>
        <dbReference type="ARBA" id="ARBA00004141"/>
    </source>
</evidence>
<comment type="subcellular location">
    <subcellularLocation>
        <location evidence="1">Membrane</location>
        <topology evidence="1">Multi-pass membrane protein</topology>
    </subcellularLocation>
</comment>
<dbReference type="PRINTS" id="PR00783">
    <property type="entry name" value="MINTRINSICP"/>
</dbReference>
<evidence type="ECO:0000313" key="9">
    <source>
        <dbReference type="EMBL" id="BBH49904.1"/>
    </source>
</evidence>
<name>A0A3G9K6Y6_9ACTN</name>
<keyword evidence="4 7" id="KW-0812">Transmembrane</keyword>
<keyword evidence="5 8" id="KW-1133">Transmembrane helix</keyword>
<feature type="transmembrane region" description="Helical" evidence="8">
    <location>
        <begin position="50"/>
        <end position="81"/>
    </location>
</feature>
<evidence type="ECO:0000256" key="2">
    <source>
        <dbReference type="ARBA" id="ARBA00006175"/>
    </source>
</evidence>
<dbReference type="InterPro" id="IPR023271">
    <property type="entry name" value="Aquaporin-like"/>
</dbReference>
<dbReference type="KEGG" id="pcat:Pcatena_04910"/>